<reference evidence="1 2" key="1">
    <citation type="journal article" date="2018" name="Evol. Lett.">
        <title>Horizontal gene cluster transfer increased hallucinogenic mushroom diversity.</title>
        <authorList>
            <person name="Reynolds H.T."/>
            <person name="Vijayakumar V."/>
            <person name="Gluck-Thaler E."/>
            <person name="Korotkin H.B."/>
            <person name="Matheny P.B."/>
            <person name="Slot J.C."/>
        </authorList>
    </citation>
    <scope>NUCLEOTIDE SEQUENCE [LARGE SCALE GENOMIC DNA]</scope>
    <source>
        <strain evidence="1 2">SRW20</strain>
    </source>
</reference>
<evidence type="ECO:0008006" key="3">
    <source>
        <dbReference type="Google" id="ProtNLM"/>
    </source>
</evidence>
<dbReference type="InParanoid" id="A0A409WBF7"/>
<dbReference type="OrthoDB" id="3247418at2759"/>
<evidence type="ECO:0000313" key="2">
    <source>
        <dbReference type="Proteomes" id="UP000284706"/>
    </source>
</evidence>
<evidence type="ECO:0000313" key="1">
    <source>
        <dbReference type="EMBL" id="PPQ75819.1"/>
    </source>
</evidence>
<dbReference type="EMBL" id="NHYE01005225">
    <property type="protein sequence ID" value="PPQ75819.1"/>
    <property type="molecule type" value="Genomic_DNA"/>
</dbReference>
<dbReference type="Proteomes" id="UP000284706">
    <property type="component" value="Unassembled WGS sequence"/>
</dbReference>
<comment type="caution">
    <text evidence="1">The sequence shown here is derived from an EMBL/GenBank/DDBJ whole genome shotgun (WGS) entry which is preliminary data.</text>
</comment>
<accession>A0A409WBF7</accession>
<dbReference type="AlphaFoldDB" id="A0A409WBF7"/>
<organism evidence="1 2">
    <name type="scientific">Gymnopilus dilepis</name>
    <dbReference type="NCBI Taxonomy" id="231916"/>
    <lineage>
        <taxon>Eukaryota</taxon>
        <taxon>Fungi</taxon>
        <taxon>Dikarya</taxon>
        <taxon>Basidiomycota</taxon>
        <taxon>Agaricomycotina</taxon>
        <taxon>Agaricomycetes</taxon>
        <taxon>Agaricomycetidae</taxon>
        <taxon>Agaricales</taxon>
        <taxon>Agaricineae</taxon>
        <taxon>Hymenogastraceae</taxon>
        <taxon>Gymnopilus</taxon>
    </lineage>
</organism>
<protein>
    <recommendedName>
        <fullName evidence="3">DUF4218 domain-containing protein</fullName>
    </recommendedName>
</protein>
<sequence length="548" mass="61822">MVKCVVVDPVHNHFLGLLNEHFTNILGIRLRPFQEKTVIDLEFSSAPLDFKESYRNQVEKAKNWLRAPYSTTFGPTRIHGTKKLMQLTLPVLQFVCSQIHCPLPILPENRTTYLKQEYCESILEWREEQLEHREAGAQSSTPCGHVLRADEMAEIWSDIDKLLTPTWMASVPSKLGQAHHGKLKADQWRVLGTTHLSASLIRLWATGPMLDERSQRCYDILHVTQSLISAVILAASHSMNKATADAYLRHMLDYLEGIQRLFPDYCLVPNHHLALHVHQYLLLFGPMHSWWTFPFERLIGTLQRTPQNGRLGEASEAGEVESTMARAYGRRGKIRTLLSRAECPEVLQHSVPIFEALLSLQLRDDLRTTIRPDLSVQPEVLASNPTDRVLPTDFRFACTRAQIDVPARGVLPSRLVIGNLLYATSSKHPGNSCIMVSRTGSCDVVPAQLVYIVQFRCGMAKGKTYLGIRRHQEAPINHDPYLAFPVLRARIWAAGFHDLEVIGPSQVACHFASLPLTIGGHELIVALPLSRTAYFLQDAACIEFDEQS</sequence>
<gene>
    <name evidence="1" type="ORF">CVT26_001236</name>
</gene>
<proteinExistence type="predicted"/>
<name>A0A409WBF7_9AGAR</name>
<keyword evidence="2" id="KW-1185">Reference proteome</keyword>